<gene>
    <name evidence="1" type="ORF">SAMN05443144_1315</name>
</gene>
<keyword evidence="2" id="KW-1185">Reference proteome</keyword>
<accession>A0A1M5KCE9</accession>
<proteinExistence type="predicted"/>
<evidence type="ECO:0000313" key="1">
    <source>
        <dbReference type="EMBL" id="SHG50584.1"/>
    </source>
</evidence>
<name>A0A1M5KCE9_9BACT</name>
<organism evidence="1 2">
    <name type="scientific">Fodinibius roseus</name>
    <dbReference type="NCBI Taxonomy" id="1194090"/>
    <lineage>
        <taxon>Bacteria</taxon>
        <taxon>Pseudomonadati</taxon>
        <taxon>Balneolota</taxon>
        <taxon>Balneolia</taxon>
        <taxon>Balneolales</taxon>
        <taxon>Balneolaceae</taxon>
        <taxon>Fodinibius</taxon>
    </lineage>
</organism>
<evidence type="ECO:0000313" key="2">
    <source>
        <dbReference type="Proteomes" id="UP000184041"/>
    </source>
</evidence>
<dbReference type="EMBL" id="FQUS01000031">
    <property type="protein sequence ID" value="SHG50584.1"/>
    <property type="molecule type" value="Genomic_DNA"/>
</dbReference>
<evidence type="ECO:0008006" key="3">
    <source>
        <dbReference type="Google" id="ProtNLM"/>
    </source>
</evidence>
<dbReference type="Proteomes" id="UP000184041">
    <property type="component" value="Unassembled WGS sequence"/>
</dbReference>
<dbReference type="RefSeq" id="WP_211483240.1">
    <property type="nucleotide sequence ID" value="NZ_FQUS01000031.1"/>
</dbReference>
<reference evidence="1 2" key="1">
    <citation type="submission" date="2016-11" db="EMBL/GenBank/DDBJ databases">
        <authorList>
            <person name="Jaros S."/>
            <person name="Januszkiewicz K."/>
            <person name="Wedrychowicz H."/>
        </authorList>
    </citation>
    <scope>NUCLEOTIDE SEQUENCE [LARGE SCALE GENOMIC DNA]</scope>
    <source>
        <strain evidence="1 2">DSM 21986</strain>
    </source>
</reference>
<dbReference type="AlphaFoldDB" id="A0A1M5KCE9"/>
<sequence>MMLLFIRCQMSSSGQIAPSANPAIGCLKKAIGTALFCLLILFAGGADLLPAQTQTFRAGASLSNITPPLGEPIVGNWNSPPATYVHDQLYAKTLVLDDGDNRLVFVLVDNVGVNREVFDAAKSLVRNETGLAKENMLMAATHTHSSISAGGEGEKRRGWHYGEPLGEYQRFLARRIADGVRVAMENLQPAEIGWGSVDAPEHVFNRRWIMEEPVLNPLGTKDKAQMNPGHQNPALVEPAGPIDPEVSFIAVQSTEGTPISVLGNYSLHYIGGVTGGHLSADYFAVFGDRLKELLQADRRHPPFVGIMSNGTSGDINNLNFAEARERKPPYEQMQMVGRDVAEKVHRVYQTLEFREWVPLRTAQSELTLEVRRASPQIRANMEKVRDRPEGADPLFHRLEKVYAGRIAQLEEEWPDQIDIPLQTFGIGELGVSAIPFEVFAETGLEIKEDSPFTDTFTIELANGSYGYLPTPQQHDLGGYETWLSTNRVEKKASEKIVAELMRLFNEAQSNQ</sequence>
<protein>
    <recommendedName>
        <fullName evidence="3">Neutral/alkaline non-lysosomal ceramidase, N-terminal</fullName>
    </recommendedName>
</protein>
<dbReference type="STRING" id="1194090.SAMN05443144_1315"/>